<dbReference type="GO" id="GO:0006950">
    <property type="term" value="P:response to stress"/>
    <property type="evidence" value="ECO:0007669"/>
    <property type="project" value="UniProtKB-ARBA"/>
</dbReference>
<feature type="region of interest" description="Disordered" evidence="8">
    <location>
        <begin position="291"/>
        <end position="316"/>
    </location>
</feature>
<evidence type="ECO:0000256" key="6">
    <source>
        <dbReference type="ARBA" id="ARBA00023136"/>
    </source>
</evidence>
<dbReference type="InterPro" id="IPR007599">
    <property type="entry name" value="DER1"/>
</dbReference>
<evidence type="ECO:0000256" key="2">
    <source>
        <dbReference type="ARBA" id="ARBA00008917"/>
    </source>
</evidence>
<comment type="similarity">
    <text evidence="2 7">Belongs to the derlin family.</text>
</comment>
<evidence type="ECO:0000256" key="5">
    <source>
        <dbReference type="ARBA" id="ARBA00022989"/>
    </source>
</evidence>
<keyword evidence="4 7" id="KW-0256">Endoplasmic reticulum</keyword>
<dbReference type="Pfam" id="PF04511">
    <property type="entry name" value="DER1"/>
    <property type="match status" value="1"/>
</dbReference>
<keyword evidence="10" id="KW-1185">Reference proteome</keyword>
<feature type="region of interest" description="Disordered" evidence="8">
    <location>
        <begin position="329"/>
        <end position="459"/>
    </location>
</feature>
<comment type="subcellular location">
    <subcellularLocation>
        <location evidence="1 7">Endoplasmic reticulum membrane</location>
        <topology evidence="1 7">Multi-pass membrane protein</topology>
    </subcellularLocation>
</comment>
<keyword evidence="3 7" id="KW-0812">Transmembrane</keyword>
<evidence type="ECO:0000313" key="9">
    <source>
        <dbReference type="EMBL" id="PWN28997.1"/>
    </source>
</evidence>
<sequence length="459" mass="46845">MDEIRKVPPITRFLIGSTLVTSLPCILSLLNPYHLLLWYPAILRNYEIWRPLTCFFLTGLGQNGGLQMVFDLFLLGRNTLDLETSGQGFARRTSQFAWALLMMGFVILGTNYPLGSTVLFNPMLSALNYLWARHNPNARVSLFGLVTLPANLLPYAYLGFDVLRGGLPLAMQSATGLLAGHAWWVLAEAAQGDHPGGAARRLATPPGWLQALLPDSVAPEDVAAQAARDAPGGAGGRVASRAWGGTAFAPRGRNFGDGQGVGAWASGGGAAGQTIGGSGVGAATRGGSSWLPSFLGGGGGGGSTASTSTSATPAHRRDALLEATERRLRAQRESSIAGRNERAAPSGPAVVQGQAGGPSGGSTYSSGVPAASASSATLRSRTTGSAGVTGRVQHGQGRGGDSDEEEELDASSSGGAVAEQRRAEPRGGGGGSKSAGGSSSGAADNGGGHQWGTGQRLGE</sequence>
<feature type="transmembrane region" description="Helical" evidence="7">
    <location>
        <begin position="140"/>
        <end position="160"/>
    </location>
</feature>
<keyword evidence="5 7" id="KW-1133">Transmembrane helix</keyword>
<feature type="compositionally biased region" description="Low complexity" evidence="8">
    <location>
        <begin position="361"/>
        <end position="386"/>
    </location>
</feature>
<feature type="compositionally biased region" description="Gly residues" evidence="8">
    <location>
        <begin position="444"/>
        <end position="459"/>
    </location>
</feature>
<dbReference type="GO" id="GO:0005789">
    <property type="term" value="C:endoplasmic reticulum membrane"/>
    <property type="evidence" value="ECO:0007669"/>
    <property type="project" value="UniProtKB-SubCell"/>
</dbReference>
<feature type="transmembrane region" description="Helical" evidence="7">
    <location>
        <begin position="96"/>
        <end position="120"/>
    </location>
</feature>
<evidence type="ECO:0000256" key="8">
    <source>
        <dbReference type="SAM" id="MobiDB-lite"/>
    </source>
</evidence>
<feature type="compositionally biased region" description="Low complexity" evidence="8">
    <location>
        <begin position="304"/>
        <end position="313"/>
    </location>
</feature>
<evidence type="ECO:0000256" key="1">
    <source>
        <dbReference type="ARBA" id="ARBA00004477"/>
    </source>
</evidence>
<organism evidence="9 10">
    <name type="scientific">Jaminaea rosea</name>
    <dbReference type="NCBI Taxonomy" id="1569628"/>
    <lineage>
        <taxon>Eukaryota</taxon>
        <taxon>Fungi</taxon>
        <taxon>Dikarya</taxon>
        <taxon>Basidiomycota</taxon>
        <taxon>Ustilaginomycotina</taxon>
        <taxon>Exobasidiomycetes</taxon>
        <taxon>Microstromatales</taxon>
        <taxon>Microstromatales incertae sedis</taxon>
        <taxon>Jaminaea</taxon>
    </lineage>
</organism>
<dbReference type="EMBL" id="KZ819664">
    <property type="protein sequence ID" value="PWN28997.1"/>
    <property type="molecule type" value="Genomic_DNA"/>
</dbReference>
<name>A0A316UUL5_9BASI</name>
<gene>
    <name evidence="9" type="ORF">BDZ90DRAFT_273896</name>
</gene>
<evidence type="ECO:0000313" key="10">
    <source>
        <dbReference type="Proteomes" id="UP000245884"/>
    </source>
</evidence>
<keyword evidence="6 7" id="KW-0472">Membrane</keyword>
<comment type="function">
    <text evidence="7">May be involved in the degradation of misfolded endoplasmic reticulum (ER) luminal proteins.</text>
</comment>
<dbReference type="Proteomes" id="UP000245884">
    <property type="component" value="Unassembled WGS sequence"/>
</dbReference>
<evidence type="ECO:0000256" key="4">
    <source>
        <dbReference type="ARBA" id="ARBA00022824"/>
    </source>
</evidence>
<dbReference type="PANTHER" id="PTHR11009">
    <property type="entry name" value="DER1-LIKE PROTEIN, DERLIN"/>
    <property type="match status" value="1"/>
</dbReference>
<evidence type="ECO:0000256" key="3">
    <source>
        <dbReference type="ARBA" id="ARBA00022692"/>
    </source>
</evidence>
<dbReference type="AlphaFoldDB" id="A0A316UUL5"/>
<reference evidence="9 10" key="1">
    <citation type="journal article" date="2018" name="Mol. Biol. Evol.">
        <title>Broad Genomic Sampling Reveals a Smut Pathogenic Ancestry of the Fungal Clade Ustilaginomycotina.</title>
        <authorList>
            <person name="Kijpornyongpan T."/>
            <person name="Mondo S.J."/>
            <person name="Barry K."/>
            <person name="Sandor L."/>
            <person name="Lee J."/>
            <person name="Lipzen A."/>
            <person name="Pangilinan J."/>
            <person name="LaButti K."/>
            <person name="Hainaut M."/>
            <person name="Henrissat B."/>
            <person name="Grigoriev I.V."/>
            <person name="Spatafora J.W."/>
            <person name="Aime M.C."/>
        </authorList>
    </citation>
    <scope>NUCLEOTIDE SEQUENCE [LARGE SCALE GENOMIC DNA]</scope>
    <source>
        <strain evidence="9 10">MCA 5214</strain>
    </source>
</reference>
<comment type="caution">
    <text evidence="7">Lacks conserved residue(s) required for the propagation of feature annotation.</text>
</comment>
<dbReference type="SUPFAM" id="SSF144091">
    <property type="entry name" value="Rhomboid-like"/>
    <property type="match status" value="1"/>
</dbReference>
<feature type="transmembrane region" description="Helical" evidence="7">
    <location>
        <begin position="12"/>
        <end position="35"/>
    </location>
</feature>
<protein>
    <recommendedName>
        <fullName evidence="7">Derlin</fullName>
    </recommendedName>
</protein>
<dbReference type="InterPro" id="IPR035952">
    <property type="entry name" value="Rhomboid-like_sf"/>
</dbReference>
<dbReference type="GeneID" id="37030642"/>
<dbReference type="STRING" id="1569628.A0A316UUL5"/>
<dbReference type="RefSeq" id="XP_025363609.1">
    <property type="nucleotide sequence ID" value="XM_025508819.1"/>
</dbReference>
<evidence type="ECO:0000256" key="7">
    <source>
        <dbReference type="RuleBase" id="RU363059"/>
    </source>
</evidence>
<proteinExistence type="inferred from homology"/>
<accession>A0A316UUL5</accession>
<dbReference type="OrthoDB" id="1716531at2759"/>